<accession>A0A455VX70</accession>
<geneLocation type="plasmid" evidence="2">
    <name>pMRY18-106EAS_1</name>
</geneLocation>
<gene>
    <name evidence="1" type="ORF">MRY18106EAS_P0680</name>
    <name evidence="2" type="ORF">MRY18106EAS_P0930</name>
</gene>
<dbReference type="EMBL" id="AP019534">
    <property type="protein sequence ID" value="BBI97872.1"/>
    <property type="molecule type" value="Genomic_DNA"/>
</dbReference>
<protein>
    <submittedName>
        <fullName evidence="2">Uncharacterized protein</fullName>
    </submittedName>
</protein>
<evidence type="ECO:0000313" key="1">
    <source>
        <dbReference type="EMBL" id="BBI97872.1"/>
    </source>
</evidence>
<name>A0A455VX70_ENTAS</name>
<organism evidence="2">
    <name type="scientific">Enterobacter asburiae</name>
    <dbReference type="NCBI Taxonomy" id="61645"/>
    <lineage>
        <taxon>Bacteria</taxon>
        <taxon>Pseudomonadati</taxon>
        <taxon>Pseudomonadota</taxon>
        <taxon>Gammaproteobacteria</taxon>
        <taxon>Enterobacterales</taxon>
        <taxon>Enterobacteriaceae</taxon>
        <taxon>Enterobacter</taxon>
        <taxon>Enterobacter cloacae complex</taxon>
    </lineage>
</organism>
<sequence>MTVFYHDSSCSTLHIKTRALQSRWIGPYISIHFLSLFPFWRIFIKIISVGINGEHKNVLPIINSSIRLWLVEESTQLI</sequence>
<proteinExistence type="predicted"/>
<dbReference type="EMBL" id="AP019534">
    <property type="protein sequence ID" value="BBI97893.1"/>
    <property type="molecule type" value="Genomic_DNA"/>
</dbReference>
<keyword evidence="2" id="KW-0614">Plasmid</keyword>
<reference evidence="2" key="1">
    <citation type="submission" date="2019-03" db="EMBL/GenBank/DDBJ databases">
        <title>Complete genome sequences of Enterobacter asburiae str. MRY18-106 isolated from a patient in Japan.</title>
        <authorList>
            <person name="Sekizuka T."/>
            <person name="Matsui M."/>
            <person name="Takara T."/>
            <person name="Uechi A."/>
            <person name="Harakuni M."/>
            <person name="Kimura T."/>
            <person name="Suzuki S."/>
            <person name="Kuroda M."/>
        </authorList>
    </citation>
    <scope>NUCLEOTIDE SEQUENCE</scope>
    <source>
        <strain evidence="2">MRY18-106</strain>
        <plasmid evidence="2">pMRY18-106EAS_1</plasmid>
    </source>
</reference>
<dbReference type="AlphaFoldDB" id="A0A455VX70"/>
<evidence type="ECO:0000313" key="2">
    <source>
        <dbReference type="EMBL" id="BBI97893.1"/>
    </source>
</evidence>